<sequence length="494" mass="56491">MENSPNKRILAPPNSNKRQAWESVVESASKSVDSNEELKSSLQRIGQAEKIPMKWNRLQKSQFMTFLNSVGGYQVNPTIDEQSWELFSKALKDHQKNKAKNANNQEKKMEPTKNVPSVENVNKRKSDENTVSENKKFRKEIEVSESLKTEKSLHEENKIMAKKLAKKQAQQKKKNMIKAEWQSVIQSVITEVGNNEALVNDLEAVRNAPNIPLETKWSCLIRPNFMTFLMNIPGYTVNPTTTNELWTLVSKALKKNHERKIAVKTQVETVKVPKINKRKEAWVAMLKNITMENTDSTLTSNLEKISQAVKFPRYLNKLTQQKFLNFLKLVPEYQTNPAIDKKLWNLFSKALNERQKNIALNAVATKEGKNGIKTENQVVSENGTKKKRKHQTEENKSQVNGTNNQVDDTPQGVVLADQTVKIKWSTIGKQILRVQDDNELPLKKFQKKIVKDYLKQIGGSGDNESVDALWLKCHQKLSKNSKFQIDGDKIKLVS</sequence>
<organism evidence="5 6">
    <name type="scientific">Daphnia galeata</name>
    <dbReference type="NCBI Taxonomy" id="27404"/>
    <lineage>
        <taxon>Eukaryota</taxon>
        <taxon>Metazoa</taxon>
        <taxon>Ecdysozoa</taxon>
        <taxon>Arthropoda</taxon>
        <taxon>Crustacea</taxon>
        <taxon>Branchiopoda</taxon>
        <taxon>Diplostraca</taxon>
        <taxon>Cladocera</taxon>
        <taxon>Anomopoda</taxon>
        <taxon>Daphniidae</taxon>
        <taxon>Daphnia</taxon>
    </lineage>
</organism>
<evidence type="ECO:0000259" key="4">
    <source>
        <dbReference type="Pfam" id="PF25879"/>
    </source>
</evidence>
<dbReference type="GO" id="GO:0006364">
    <property type="term" value="P:rRNA processing"/>
    <property type="evidence" value="ECO:0007669"/>
    <property type="project" value="TreeGrafter"/>
</dbReference>
<gene>
    <name evidence="5" type="ORF">DGAL_LOCUS713</name>
</gene>
<accession>A0A8J2WC95</accession>
<evidence type="ECO:0000256" key="1">
    <source>
        <dbReference type="ARBA" id="ARBA00004123"/>
    </source>
</evidence>
<feature type="region of interest" description="Disordered" evidence="3">
    <location>
        <begin position="95"/>
        <end position="116"/>
    </location>
</feature>
<comment type="caution">
    <text evidence="5">The sequence shown here is derived from an EMBL/GenBank/DDBJ whole genome shotgun (WGS) entry which is preliminary data.</text>
</comment>
<feature type="domain" description="Cell growth-regulating nucleolar protein-like winged helix" evidence="4">
    <location>
        <begin position="421"/>
        <end position="493"/>
    </location>
</feature>
<dbReference type="EMBL" id="CAKKLH010000004">
    <property type="protein sequence ID" value="CAH0098628.1"/>
    <property type="molecule type" value="Genomic_DNA"/>
</dbReference>
<dbReference type="Pfam" id="PF25879">
    <property type="entry name" value="WHD_LYAR"/>
    <property type="match status" value="1"/>
</dbReference>
<dbReference type="PANTHER" id="PTHR13100:SF10">
    <property type="entry name" value="CELL GROWTH-REGULATING NUCLEOLAR PROTEIN"/>
    <property type="match status" value="1"/>
</dbReference>
<dbReference type="PANTHER" id="PTHR13100">
    <property type="entry name" value="CELL GROWTH-REGULATING NUCLEOLAR PROTEIN LYAR"/>
    <property type="match status" value="1"/>
</dbReference>
<dbReference type="Proteomes" id="UP000789390">
    <property type="component" value="Unassembled WGS sequence"/>
</dbReference>
<reference evidence="5" key="1">
    <citation type="submission" date="2021-11" db="EMBL/GenBank/DDBJ databases">
        <authorList>
            <person name="Schell T."/>
        </authorList>
    </citation>
    <scope>NUCLEOTIDE SEQUENCE</scope>
    <source>
        <strain evidence="5">M5</strain>
    </source>
</reference>
<dbReference type="GO" id="GO:0005730">
    <property type="term" value="C:nucleolus"/>
    <property type="evidence" value="ECO:0007669"/>
    <property type="project" value="TreeGrafter"/>
</dbReference>
<name>A0A8J2WC95_9CRUS</name>
<proteinExistence type="predicted"/>
<dbReference type="AlphaFoldDB" id="A0A8J2WC95"/>
<protein>
    <recommendedName>
        <fullName evidence="4">Cell growth-regulating nucleolar protein-like winged helix domain-containing protein</fullName>
    </recommendedName>
</protein>
<feature type="region of interest" description="Disordered" evidence="3">
    <location>
        <begin position="371"/>
        <end position="409"/>
    </location>
</feature>
<comment type="subcellular location">
    <subcellularLocation>
        <location evidence="1">Nucleus</location>
    </subcellularLocation>
</comment>
<evidence type="ECO:0000313" key="6">
    <source>
        <dbReference type="Proteomes" id="UP000789390"/>
    </source>
</evidence>
<feature type="region of interest" description="Disordered" evidence="3">
    <location>
        <begin position="1"/>
        <end position="23"/>
    </location>
</feature>
<keyword evidence="6" id="KW-1185">Reference proteome</keyword>
<feature type="compositionally biased region" description="Polar residues" evidence="3">
    <location>
        <begin position="373"/>
        <end position="382"/>
    </location>
</feature>
<dbReference type="InterPro" id="IPR039999">
    <property type="entry name" value="LYAR"/>
</dbReference>
<dbReference type="OrthoDB" id="21474at2759"/>
<keyword evidence="2" id="KW-0539">Nucleus</keyword>
<evidence type="ECO:0000313" key="5">
    <source>
        <dbReference type="EMBL" id="CAH0098628.1"/>
    </source>
</evidence>
<dbReference type="GO" id="GO:0003677">
    <property type="term" value="F:DNA binding"/>
    <property type="evidence" value="ECO:0007669"/>
    <property type="project" value="InterPro"/>
</dbReference>
<evidence type="ECO:0000256" key="3">
    <source>
        <dbReference type="SAM" id="MobiDB-lite"/>
    </source>
</evidence>
<dbReference type="InterPro" id="IPR058719">
    <property type="entry name" value="WHD_LYAR"/>
</dbReference>
<evidence type="ECO:0000256" key="2">
    <source>
        <dbReference type="ARBA" id="ARBA00023242"/>
    </source>
</evidence>
<dbReference type="GO" id="GO:0000122">
    <property type="term" value="P:negative regulation of transcription by RNA polymerase II"/>
    <property type="evidence" value="ECO:0007669"/>
    <property type="project" value="TreeGrafter"/>
</dbReference>
<feature type="compositionally biased region" description="Polar residues" evidence="3">
    <location>
        <begin position="397"/>
        <end position="408"/>
    </location>
</feature>